<protein>
    <submittedName>
        <fullName evidence="3">Uncharacterized protein</fullName>
    </submittedName>
</protein>
<feature type="transmembrane region" description="Helical" evidence="2">
    <location>
        <begin position="72"/>
        <end position="97"/>
    </location>
</feature>
<dbReference type="AlphaFoldDB" id="A0A7S4D793"/>
<proteinExistence type="predicted"/>
<keyword evidence="2" id="KW-0812">Transmembrane</keyword>
<accession>A0A7S4D793</accession>
<feature type="transmembrane region" description="Helical" evidence="2">
    <location>
        <begin position="117"/>
        <end position="135"/>
    </location>
</feature>
<feature type="transmembrane region" description="Helical" evidence="2">
    <location>
        <begin position="42"/>
        <end position="60"/>
    </location>
</feature>
<name>A0A7S4D793_HETAK</name>
<evidence type="ECO:0000256" key="2">
    <source>
        <dbReference type="SAM" id="Phobius"/>
    </source>
</evidence>
<feature type="transmembrane region" description="Helical" evidence="2">
    <location>
        <begin position="228"/>
        <end position="251"/>
    </location>
</feature>
<feature type="region of interest" description="Disordered" evidence="1">
    <location>
        <begin position="321"/>
        <end position="406"/>
    </location>
</feature>
<evidence type="ECO:0000313" key="3">
    <source>
        <dbReference type="EMBL" id="CAE0632941.1"/>
    </source>
</evidence>
<evidence type="ECO:0000256" key="1">
    <source>
        <dbReference type="SAM" id="MobiDB-lite"/>
    </source>
</evidence>
<organism evidence="3">
    <name type="scientific">Heterosigma akashiwo</name>
    <name type="common">Chromophytic alga</name>
    <name type="synonym">Heterosigma carterae</name>
    <dbReference type="NCBI Taxonomy" id="2829"/>
    <lineage>
        <taxon>Eukaryota</taxon>
        <taxon>Sar</taxon>
        <taxon>Stramenopiles</taxon>
        <taxon>Ochrophyta</taxon>
        <taxon>Raphidophyceae</taxon>
        <taxon>Chattonellales</taxon>
        <taxon>Chattonellaceae</taxon>
        <taxon>Heterosigma</taxon>
    </lineage>
</organism>
<feature type="compositionally biased region" description="Polar residues" evidence="1">
    <location>
        <begin position="385"/>
        <end position="406"/>
    </location>
</feature>
<sequence>MVLLMLAALVSGLKTFWCLWKKKTTGTSNFYTVAGTAFGCQSAYFLLLSRLVAFLRLWNFSGALLNHEWDRFGLFFTLLMSQLGGVLSISSITFVFLERAVAANILIRKSSSSLKRVFGVGIVGYTVLALLFYMMDKHGENMVLGSLVIVVVTLIWTFLAQKLREVLVRFPEATRSEHTRWGRRAHDVTNLLLYYARAVKFSIGLSFLTQVSFVIAEYYAFNLYSQSLVNLLLLAAYYALFRMHVVCFGFINPETSAARPLSRQLGWVQRFQRRHLIQAAGNGDRLTTQGEGMLVHHVRENRAQSGFWVAGRRWNMAQATVAPGGPSTDANAVIGSPSLPPGQPKGPAKGSGLSTSAGGLEGPPLLQRGQMQRGRLGVSSWKKWFSSNDRSASSSGQIARLMSSSR</sequence>
<gene>
    <name evidence="3" type="ORF">HAKA00212_LOCUS11653</name>
</gene>
<dbReference type="EMBL" id="HBIU01025199">
    <property type="protein sequence ID" value="CAE0632941.1"/>
    <property type="molecule type" value="Transcribed_RNA"/>
</dbReference>
<reference evidence="3" key="1">
    <citation type="submission" date="2021-01" db="EMBL/GenBank/DDBJ databases">
        <authorList>
            <person name="Corre E."/>
            <person name="Pelletier E."/>
            <person name="Niang G."/>
            <person name="Scheremetjew M."/>
            <person name="Finn R."/>
            <person name="Kale V."/>
            <person name="Holt S."/>
            <person name="Cochrane G."/>
            <person name="Meng A."/>
            <person name="Brown T."/>
            <person name="Cohen L."/>
        </authorList>
    </citation>
    <scope>NUCLEOTIDE SEQUENCE</scope>
    <source>
        <strain evidence="3">CCMP3107</strain>
    </source>
</reference>
<feature type="transmembrane region" description="Helical" evidence="2">
    <location>
        <begin position="201"/>
        <end position="221"/>
    </location>
</feature>
<keyword evidence="2" id="KW-0472">Membrane</keyword>
<feature type="transmembrane region" description="Helical" evidence="2">
    <location>
        <begin position="142"/>
        <end position="159"/>
    </location>
</feature>
<keyword evidence="2" id="KW-1133">Transmembrane helix</keyword>